<proteinExistence type="predicted"/>
<evidence type="ECO:0000313" key="4">
    <source>
        <dbReference type="Proteomes" id="UP000481109"/>
    </source>
</evidence>
<keyword evidence="4" id="KW-1185">Reference proteome</keyword>
<dbReference type="AlphaFoldDB" id="A0A6G4XBB4"/>
<dbReference type="Pfam" id="PF09012">
    <property type="entry name" value="FeoC"/>
    <property type="match status" value="1"/>
</dbReference>
<reference evidence="3 4" key="1">
    <citation type="submission" date="2020-02" db="EMBL/GenBank/DDBJ databases">
        <title>Whole-genome analyses of novel actinobacteria.</title>
        <authorList>
            <person name="Sahin N."/>
            <person name="Tokatli A."/>
        </authorList>
    </citation>
    <scope>NUCLEOTIDE SEQUENCE [LARGE SCALE GENOMIC DNA]</scope>
    <source>
        <strain evidence="3 4">YC504</strain>
    </source>
</reference>
<feature type="region of interest" description="Disordered" evidence="1">
    <location>
        <begin position="86"/>
        <end position="108"/>
    </location>
</feature>
<comment type="caution">
    <text evidence="3">The sequence shown here is derived from an EMBL/GenBank/DDBJ whole genome shotgun (WGS) entry which is preliminary data.</text>
</comment>
<dbReference type="InterPro" id="IPR015102">
    <property type="entry name" value="Tscrpt_reg_HTH_FeoC"/>
</dbReference>
<protein>
    <recommendedName>
        <fullName evidence="2">Transcriptional regulator HTH-type FeoC domain-containing protein</fullName>
    </recommendedName>
</protein>
<sequence length="108" mass="10952">MSVPTHPAAHPTVSPLRRILVEIHRGGSLDDVAARIGVAPDEAAAMVDYWVGRGVLTREAVSGGCPPAGCGGCALRSSCAAPGLTGASPGLTGRPLLHTIRPADPPRE</sequence>
<name>A0A6G4XBB4_9ACTN</name>
<accession>A0A6G4XBB4</accession>
<evidence type="ECO:0000313" key="3">
    <source>
        <dbReference type="EMBL" id="NGO74543.1"/>
    </source>
</evidence>
<dbReference type="RefSeq" id="WP_165330063.1">
    <property type="nucleotide sequence ID" value="NZ_JAAKZW010000004.1"/>
</dbReference>
<evidence type="ECO:0000256" key="1">
    <source>
        <dbReference type="SAM" id="MobiDB-lite"/>
    </source>
</evidence>
<feature type="domain" description="Transcriptional regulator HTH-type FeoC" evidence="2">
    <location>
        <begin position="24"/>
        <end position="74"/>
    </location>
</feature>
<dbReference type="EMBL" id="JAAKZW010000004">
    <property type="protein sequence ID" value="NGO74543.1"/>
    <property type="molecule type" value="Genomic_DNA"/>
</dbReference>
<dbReference type="Proteomes" id="UP000481109">
    <property type="component" value="Unassembled WGS sequence"/>
</dbReference>
<gene>
    <name evidence="3" type="ORF">G6045_02420</name>
</gene>
<evidence type="ECO:0000259" key="2">
    <source>
        <dbReference type="Pfam" id="PF09012"/>
    </source>
</evidence>
<organism evidence="3 4">
    <name type="scientific">Streptomyces mesophilus</name>
    <dbReference type="NCBI Taxonomy" id="1775132"/>
    <lineage>
        <taxon>Bacteria</taxon>
        <taxon>Bacillati</taxon>
        <taxon>Actinomycetota</taxon>
        <taxon>Actinomycetes</taxon>
        <taxon>Kitasatosporales</taxon>
        <taxon>Streptomycetaceae</taxon>
        <taxon>Streptomyces</taxon>
    </lineage>
</organism>